<feature type="compositionally biased region" description="Basic and acidic residues" evidence="4">
    <location>
        <begin position="597"/>
        <end position="700"/>
    </location>
</feature>
<keyword evidence="7" id="KW-1185">Reference proteome</keyword>
<dbReference type="InterPro" id="IPR043244">
    <property type="entry name" value="BOD1L1"/>
</dbReference>
<feature type="region of interest" description="Disordered" evidence="4">
    <location>
        <begin position="1873"/>
        <end position="1898"/>
    </location>
</feature>
<feature type="compositionally biased region" description="Basic and acidic residues" evidence="4">
    <location>
        <begin position="998"/>
        <end position="1011"/>
    </location>
</feature>
<dbReference type="Proteomes" id="UP000590868">
    <property type="component" value="Unassembled WGS sequence"/>
</dbReference>
<dbReference type="EMBL" id="VXBZ01007062">
    <property type="protein sequence ID" value="NXP50601.1"/>
    <property type="molecule type" value="Genomic_DNA"/>
</dbReference>
<protein>
    <submittedName>
        <fullName evidence="6">BD1L1 protein</fullName>
    </submittedName>
</protein>
<feature type="compositionally biased region" description="Polar residues" evidence="4">
    <location>
        <begin position="585"/>
        <end position="596"/>
    </location>
</feature>
<feature type="compositionally biased region" description="Basic and acidic residues" evidence="4">
    <location>
        <begin position="510"/>
        <end position="522"/>
    </location>
</feature>
<feature type="compositionally biased region" description="Basic and acidic residues" evidence="4">
    <location>
        <begin position="377"/>
        <end position="386"/>
    </location>
</feature>
<comment type="subcellular location">
    <subcellularLocation>
        <location evidence="1">Chromosome</location>
    </subcellularLocation>
</comment>
<comment type="caution">
    <text evidence="6">The sequence shown here is derived from an EMBL/GenBank/DDBJ whole genome shotgun (WGS) entry which is preliminary data.</text>
</comment>
<evidence type="ECO:0000259" key="5">
    <source>
        <dbReference type="Pfam" id="PF05205"/>
    </source>
</evidence>
<feature type="compositionally biased region" description="Basic and acidic residues" evidence="4">
    <location>
        <begin position="962"/>
        <end position="979"/>
    </location>
</feature>
<feature type="region of interest" description="Disordered" evidence="4">
    <location>
        <begin position="1710"/>
        <end position="1732"/>
    </location>
</feature>
<feature type="region of interest" description="Disordered" evidence="4">
    <location>
        <begin position="207"/>
        <end position="390"/>
    </location>
</feature>
<feature type="region of interest" description="Disordered" evidence="4">
    <location>
        <begin position="1271"/>
        <end position="1324"/>
    </location>
</feature>
<feature type="compositionally biased region" description="Basic and acidic residues" evidence="4">
    <location>
        <begin position="165"/>
        <end position="174"/>
    </location>
</feature>
<dbReference type="PANTHER" id="PTHR47391">
    <property type="entry name" value="BIORIENTATION OF CHROMOSOMES IN CELL DIVISION 1 LIKE 1"/>
    <property type="match status" value="1"/>
</dbReference>
<feature type="region of interest" description="Disordered" evidence="4">
    <location>
        <begin position="1550"/>
        <end position="1608"/>
    </location>
</feature>
<feature type="compositionally biased region" description="Acidic residues" evidence="4">
    <location>
        <begin position="340"/>
        <end position="367"/>
    </location>
</feature>
<feature type="compositionally biased region" description="Basic residues" evidence="4">
    <location>
        <begin position="838"/>
        <end position="848"/>
    </location>
</feature>
<reference evidence="6 7" key="1">
    <citation type="submission" date="2019-09" db="EMBL/GenBank/DDBJ databases">
        <title>Bird 10,000 Genomes (B10K) Project - Family phase.</title>
        <authorList>
            <person name="Zhang G."/>
        </authorList>
    </citation>
    <scope>NUCLEOTIDE SEQUENCE [LARGE SCALE GENOMIC DNA]</scope>
    <source>
        <strain evidence="6">B10K-DU-001-55</strain>
        <tissue evidence="6">Muscle</tissue>
    </source>
</reference>
<dbReference type="InterPro" id="IPR055264">
    <property type="entry name" value="BOD1/SHG1_dom"/>
</dbReference>
<feature type="compositionally biased region" description="Basic and acidic residues" evidence="4">
    <location>
        <begin position="306"/>
        <end position="315"/>
    </location>
</feature>
<proteinExistence type="inferred from homology"/>
<sequence length="1898" mass="208357">PAYQNLRQRVDNFVSNHLATHTWSPHLNKNQLRNNIRQQVLKSGMLESGIDRIISQVVDPKINHTFRPQVEKAVHEFLATLNHKEEAGPNTAPCEEKTDSSVAVQGVSATAPGGNVASDAMSILETITSLNQEASAARASTENSNPKNGDRVAKRLSSQQSVDVCTDRERNVEDLSDREKAICDPAGEGTETVAKCEDLNELPCQSEEIKNSAKDTNNSTSTSKDTNKEIQQESEDQKSKLLDKCDRKPDSSEKSERRKEKKEKLDKKSDHSKKSDDTLKSKEEKQARESEPVKQLLPEKNSNKHKSSENTKEENTSVDSDMDVLSDITVSSVHTSDLSSFEEESEEEAVISDSTEEGEITSDDEEEKTNQSKTKPHANDLSDGKAKPVRHAYIRKPFLYSKYFSDSDDERTVEQRRQSIAKEKEERLLRRQINREKLEEKRKQKAAEKTKSLKTVNQNAKGKGGFNLEEPSSVSLESKATGTSIKDVLKEQKFLEKKVALSRKRKRDSRHTEDGCKKKYEPPEEDSKEMQKTNDTCEKTSKELKHNHGKSEISKQLRRLSESVHSTEESRSDSKADKEHKRKTSTSLQAEGTQQDSETRDQKRQLDRAEINTEELQKQKSFFKNEKHPKKDSDTEIQHMRNVAKKESKSYRDKNEKERTALEEKFSLKHKYKGDGIHKPSEDLELHSSERSLKGEDSGQKHNQQIKVSSDDKSERKSKHRSERKISVTGKDGKNISESALKAEELLRKENKKDRHLSTEKSRSEYKSKRSLSDSRPQKDTLSASKQLTSTSHKRSESYSEDKHEIESTNYDCNLKQEDGVHKDRRRSKSLVEEKILLKSKSKSHSKQCRASETELHEHLTKQEIGQKLEKDKSMEENDSDKQHKSKNEDKVFEDSGAEFDCVPLISSTQGSQKDFSHRVKLHSGEKSSVKEKHRGDKDSSNSKLERRFSAEGHKSRNLKHGNKEIKKKEDSIKLEDKDIKEIDSGQDKVLSITVAMDKKQSKKISCENRKISISSQDFLGEEKRSASTAESSHAPGPQKSSMNNNDLHSGHEEEPTELDLKQTKVQEVSNIEGKRIQNSLQAMDAKYAAKDKTSLSISNKELKHRLADSETCELQFLPAAEKPVKQDNIPNKQVGALDTLSKQASMNQGPNKQGAYKMSVVYETSGRILLNVPSKDQPSVDSRRPKNLKTVINSNSDDVPLAINSSREDLADAKSMDISDFADSLSSMSKECHNSNRTLLFEDISVLKNNEAQVACVEQDSAVLHSIMKDNGDSTTVTNSVEEDNEVPQPDEQSMEDSTARLPSQAGYNEASELESTQGSELKIKEEDVITGITEDCGGLTTKELLLKRETECLDIDHSTKGERCIMVDSVEKNEVRDIDEMIQSSSVPEETMKGCVTASGQEENSTFGSEDKNESNAVGTSAGSSKLSLLYSSLQTTPATMIGTSTEKMAESAVMATSTGEARAEGVSHSEKDSDATTTCSEEESEVTVICTSIEADEGFTTTLPWVKNDEGGSFITGADIGECTVAAAEEGGGSVVTEGLAESESFLTSTEEDSGDCTMVDAEESGKDSVNASGAEVEDSVNSAGAEEKDDAVTSAGSEEKRKTSVCVDTGKLASSVSCIGEVESDGAVTSAGTETGEGATSGDSSGEFRGSVRAGQGKEHEGAVTCTGAEERGHNFVICSVTGTDVQGESTVTGACIAVVTNNSATTGTSGDKSEDTVNGESAVTSTGITPEEDAEISVVCTGLEDSNEGFAVCLEAEKCESLMDSTRTKEEASVTMVSVGPCDDEGFVTSTGSKEEDEEGEGIVTSTGRGNEENEHTSTCTGMESENAIVCVGAEEGESSIICIVAEQMEAESGVAGKNKLTVDSMTSTEEEANCGTNCKNDKGIVESSVTSA</sequence>
<feature type="compositionally biased region" description="Polar residues" evidence="4">
    <location>
        <begin position="780"/>
        <end position="791"/>
    </location>
</feature>
<feature type="non-terminal residue" evidence="6">
    <location>
        <position position="1898"/>
    </location>
</feature>
<accession>A0A7L2AUC5</accession>
<feature type="compositionally biased region" description="Polar residues" evidence="4">
    <location>
        <begin position="1039"/>
        <end position="1048"/>
    </location>
</feature>
<feature type="compositionally biased region" description="Basic residues" evidence="4">
    <location>
        <begin position="500"/>
        <end position="509"/>
    </location>
</feature>
<dbReference type="PANTHER" id="PTHR47391:SF1">
    <property type="entry name" value="BIORIENTATION OF CHROMOSOMES IN CELL DIVISION 1 LIKE 1"/>
    <property type="match status" value="1"/>
</dbReference>
<evidence type="ECO:0000313" key="7">
    <source>
        <dbReference type="Proteomes" id="UP000590868"/>
    </source>
</evidence>
<comment type="similarity">
    <text evidence="2">Belongs to the BOD1 family.</text>
</comment>
<dbReference type="GO" id="GO:0005694">
    <property type="term" value="C:chromosome"/>
    <property type="evidence" value="ECO:0007669"/>
    <property type="project" value="UniProtKB-SubCell"/>
</dbReference>
<dbReference type="Pfam" id="PF05205">
    <property type="entry name" value="COMPASS-Shg1"/>
    <property type="match status" value="1"/>
</dbReference>
<feature type="compositionally biased region" description="Basic and acidic residues" evidence="4">
    <location>
        <begin position="915"/>
        <end position="955"/>
    </location>
</feature>
<gene>
    <name evidence="6" type="primary">Bod1l1</name>
    <name evidence="6" type="ORF">HELFUL_R08415</name>
</gene>
<evidence type="ECO:0000313" key="6">
    <source>
        <dbReference type="EMBL" id="NXP50601.1"/>
    </source>
</evidence>
<feature type="region of interest" description="Disordered" evidence="4">
    <location>
        <begin position="134"/>
        <end position="174"/>
    </location>
</feature>
<feature type="compositionally biased region" description="Basic and acidic residues" evidence="4">
    <location>
        <begin position="850"/>
        <end position="894"/>
    </location>
</feature>
<evidence type="ECO:0000256" key="1">
    <source>
        <dbReference type="ARBA" id="ARBA00004286"/>
    </source>
</evidence>
<feature type="non-terminal residue" evidence="6">
    <location>
        <position position="1"/>
    </location>
</feature>
<feature type="region of interest" description="Disordered" evidence="4">
    <location>
        <begin position="1398"/>
        <end position="1422"/>
    </location>
</feature>
<keyword evidence="3" id="KW-0158">Chromosome</keyword>
<feature type="compositionally biased region" description="Low complexity" evidence="4">
    <location>
        <begin position="1630"/>
        <end position="1651"/>
    </location>
</feature>
<evidence type="ECO:0000256" key="2">
    <source>
        <dbReference type="ARBA" id="ARBA00008463"/>
    </source>
</evidence>
<feature type="compositionally biased region" description="Basic and acidic residues" evidence="4">
    <location>
        <begin position="1464"/>
        <end position="1477"/>
    </location>
</feature>
<feature type="region of interest" description="Disordered" evidence="4">
    <location>
        <begin position="1777"/>
        <end position="1825"/>
    </location>
</feature>
<feature type="compositionally biased region" description="Basic and acidic residues" evidence="4">
    <location>
        <begin position="731"/>
        <end position="779"/>
    </location>
</feature>
<feature type="region of interest" description="Disordered" evidence="4">
    <location>
        <begin position="1630"/>
        <end position="1663"/>
    </location>
</feature>
<feature type="compositionally biased region" description="Low complexity" evidence="4">
    <location>
        <begin position="214"/>
        <end position="224"/>
    </location>
</feature>
<feature type="compositionally biased region" description="Basic and acidic residues" evidence="4">
    <location>
        <begin position="528"/>
        <end position="579"/>
    </location>
</feature>
<evidence type="ECO:0000256" key="3">
    <source>
        <dbReference type="ARBA" id="ARBA00022454"/>
    </source>
</evidence>
<feature type="compositionally biased region" description="Basic and acidic residues" evidence="4">
    <location>
        <begin position="487"/>
        <end position="499"/>
    </location>
</feature>
<feature type="domain" description="BOD1/SHG1" evidence="5">
    <location>
        <begin position="1"/>
        <end position="71"/>
    </location>
</feature>
<feature type="compositionally biased region" description="Polar residues" evidence="4">
    <location>
        <begin position="1400"/>
        <end position="1410"/>
    </location>
</feature>
<feature type="compositionally biased region" description="Polar residues" evidence="4">
    <location>
        <begin position="134"/>
        <end position="147"/>
    </location>
</feature>
<feature type="region of interest" description="Disordered" evidence="4">
    <location>
        <begin position="1463"/>
        <end position="1485"/>
    </location>
</feature>
<feature type="compositionally biased region" description="Basic and acidic residues" evidence="4">
    <location>
        <begin position="225"/>
        <end position="292"/>
    </location>
</feature>
<feature type="compositionally biased region" description="Polar residues" evidence="4">
    <location>
        <begin position="470"/>
        <end position="484"/>
    </location>
</feature>
<feature type="region of interest" description="Disordered" evidence="4">
    <location>
        <begin position="998"/>
        <end position="1062"/>
    </location>
</feature>
<feature type="region of interest" description="Disordered" evidence="4">
    <location>
        <begin position="405"/>
        <end position="894"/>
    </location>
</feature>
<evidence type="ECO:0000256" key="4">
    <source>
        <dbReference type="SAM" id="MobiDB-lite"/>
    </source>
</evidence>
<organism evidence="6 7">
    <name type="scientific">Heliornis fulica</name>
    <name type="common">sungrebe</name>
    <dbReference type="NCBI Taxonomy" id="54369"/>
    <lineage>
        <taxon>Eukaryota</taxon>
        <taxon>Metazoa</taxon>
        <taxon>Chordata</taxon>
        <taxon>Craniata</taxon>
        <taxon>Vertebrata</taxon>
        <taxon>Euteleostomi</taxon>
        <taxon>Archelosauria</taxon>
        <taxon>Archosauria</taxon>
        <taxon>Dinosauria</taxon>
        <taxon>Saurischia</taxon>
        <taxon>Theropoda</taxon>
        <taxon>Coelurosauria</taxon>
        <taxon>Aves</taxon>
        <taxon>Neognathae</taxon>
        <taxon>Neoaves</taxon>
        <taxon>Gruiformes</taxon>
        <taxon>Heliornithidae</taxon>
        <taxon>Heliornis</taxon>
    </lineage>
</organism>
<feature type="compositionally biased region" description="Basic and acidic residues" evidence="4">
    <location>
        <begin position="1049"/>
        <end position="1062"/>
    </location>
</feature>
<feature type="compositionally biased region" description="Basic and acidic residues" evidence="4">
    <location>
        <begin position="410"/>
        <end position="451"/>
    </location>
</feature>
<dbReference type="OrthoDB" id="7605699at2759"/>
<feature type="region of interest" description="Disordered" evidence="4">
    <location>
        <begin position="907"/>
        <end position="979"/>
    </location>
</feature>
<feature type="compositionally biased region" description="Basic and acidic residues" evidence="4">
    <location>
        <begin position="794"/>
        <end position="807"/>
    </location>
</feature>
<name>A0A7L2AUC5_9GRUI</name>